<gene>
    <name evidence="1" type="ORF">HMPREF9726_00210</name>
</gene>
<sequence length="315" mass="37433">MNKTIKKVLKPILLPLYRWLTKDRVWWRMFLSVVSPVYASKRLYKRALGKKLNLKNPQTLNEKCMWLKLNTYYNNPLITECCDKYLVRNYVKRMGYSEILNDLIGVWNNPDEIDFNSLPDKFVLKCNHGCGYNIICTDKNTLNIQKTKKQLKKWLREDFWKLYAETQYKFIKKRIICEKYIETKDSPLPIDYKFFCENGKFKTLQIITDRETDITLYYFDEALNYRPDYYSLDEVDVVNIGHPKLPSNIKDMIKIAEHLSSPFPFVKVDLYNADGKILFSELTFIPYGGIHYTQHANLPSDIKFTSIPKNYLLTK</sequence>
<dbReference type="InterPro" id="IPR029465">
    <property type="entry name" value="ATPgrasp_TupA"/>
</dbReference>
<dbReference type="EMBL" id="AGDV01000001">
    <property type="protein sequence ID" value="EMB36018.1"/>
    <property type="molecule type" value="Genomic_DNA"/>
</dbReference>
<accession>A0A0E2EKB6</accession>
<comment type="caution">
    <text evidence="1">The sequence shown here is derived from an EMBL/GenBank/DDBJ whole genome shotgun (WGS) entry which is preliminary data.</text>
</comment>
<protein>
    <recommendedName>
        <fullName evidence="2">Glycosyl transferase</fullName>
    </recommendedName>
</protein>
<dbReference type="Proteomes" id="UP000011705">
    <property type="component" value="Chromosome"/>
</dbReference>
<organism evidence="1">
    <name type="scientific">Treponema denticola H-22</name>
    <dbReference type="NCBI Taxonomy" id="999432"/>
    <lineage>
        <taxon>Bacteria</taxon>
        <taxon>Pseudomonadati</taxon>
        <taxon>Spirochaetota</taxon>
        <taxon>Spirochaetia</taxon>
        <taxon>Spirochaetales</taxon>
        <taxon>Treponemataceae</taxon>
        <taxon>Treponema</taxon>
    </lineage>
</organism>
<evidence type="ECO:0008006" key="2">
    <source>
        <dbReference type="Google" id="ProtNLM"/>
    </source>
</evidence>
<reference evidence="1" key="1">
    <citation type="submission" date="2012-01" db="EMBL/GenBank/DDBJ databases">
        <title>The Genome Sequence of Treponema denticola H-22.</title>
        <authorList>
            <consortium name="The Broad Institute Genome Sequencing Platform"/>
            <person name="Earl A."/>
            <person name="Ward D."/>
            <person name="Feldgarden M."/>
            <person name="Gevers D."/>
            <person name="Blanton J.M."/>
            <person name="Fenno C.J."/>
            <person name="Baranova O.V."/>
            <person name="Mathney J."/>
            <person name="Dewhirst F.E."/>
            <person name="Izard J."/>
            <person name="Young S.K."/>
            <person name="Zeng Q."/>
            <person name="Gargeya S."/>
            <person name="Fitzgerald M."/>
            <person name="Haas B."/>
            <person name="Abouelleil A."/>
            <person name="Alvarado L."/>
            <person name="Arachchi H.M."/>
            <person name="Berlin A."/>
            <person name="Chapman S.B."/>
            <person name="Gearin G."/>
            <person name="Goldberg J."/>
            <person name="Griggs A."/>
            <person name="Gujja S."/>
            <person name="Hansen M."/>
            <person name="Heiman D."/>
            <person name="Howarth C."/>
            <person name="Larimer J."/>
            <person name="Lui A."/>
            <person name="MacDonald P.J.P."/>
            <person name="McCowen C."/>
            <person name="Montmayeur A."/>
            <person name="Murphy C."/>
            <person name="Neiman D."/>
            <person name="Pearson M."/>
            <person name="Priest M."/>
            <person name="Roberts A."/>
            <person name="Saif S."/>
            <person name="Shea T."/>
            <person name="Sisk P."/>
            <person name="Stolte C."/>
            <person name="Sykes S."/>
            <person name="Wortman J."/>
            <person name="Nusbaum C."/>
            <person name="Birren B."/>
        </authorList>
    </citation>
    <scope>NUCLEOTIDE SEQUENCE [LARGE SCALE GENOMIC DNA]</scope>
    <source>
        <strain evidence="1">H-22</strain>
    </source>
</reference>
<dbReference type="Pfam" id="PF14305">
    <property type="entry name" value="ATPgrasp_TupA"/>
    <property type="match status" value="1"/>
</dbReference>
<dbReference type="PATRIC" id="fig|999432.5.peg.217"/>
<proteinExistence type="predicted"/>
<dbReference type="RefSeq" id="WP_002682775.1">
    <property type="nucleotide sequence ID" value="NZ_CM001795.1"/>
</dbReference>
<evidence type="ECO:0000313" key="1">
    <source>
        <dbReference type="EMBL" id="EMB36018.1"/>
    </source>
</evidence>
<name>A0A0E2EKB6_TREDN</name>
<dbReference type="AlphaFoldDB" id="A0A0E2EKB6"/>
<dbReference type="HOGENOM" id="CLU_056705_0_0_12"/>